<protein>
    <submittedName>
        <fullName evidence="2">Uncharacterized protein</fullName>
    </submittedName>
</protein>
<gene>
    <name evidence="2" type="ORF">BN1708_011203</name>
    <name evidence="3" type="ORF">HYQ45_013761</name>
</gene>
<reference evidence="3" key="2">
    <citation type="journal article" date="2021" name="Mol. Plant Pathol.">
        <title>A 20-kb lineage-specific genomic region tames virulence in pathogenic amphidiploid Verticillium longisporum.</title>
        <authorList>
            <person name="Harting R."/>
            <person name="Starke J."/>
            <person name="Kusch H."/>
            <person name="Poggeler S."/>
            <person name="Maurus I."/>
            <person name="Schluter R."/>
            <person name="Landesfeind M."/>
            <person name="Bulla I."/>
            <person name="Nowrousian M."/>
            <person name="de Jonge R."/>
            <person name="Stahlhut G."/>
            <person name="Hoff K.J."/>
            <person name="Asshauer K.P."/>
            <person name="Thurmer A."/>
            <person name="Stanke M."/>
            <person name="Daniel R."/>
            <person name="Morgenstern B."/>
            <person name="Thomma B.P.H.J."/>
            <person name="Kronstad J.W."/>
            <person name="Braus-Stromeyer S.A."/>
            <person name="Braus G.H."/>
        </authorList>
    </citation>
    <scope>NUCLEOTIDE SEQUENCE</scope>
    <source>
        <strain evidence="3">Vl32</strain>
    </source>
</reference>
<feature type="non-terminal residue" evidence="2">
    <location>
        <position position="271"/>
    </location>
</feature>
<feature type="compositionally biased region" description="Polar residues" evidence="1">
    <location>
        <begin position="82"/>
        <end position="102"/>
    </location>
</feature>
<dbReference type="AlphaFoldDB" id="A0A0G4KY12"/>
<keyword evidence="4" id="KW-1185">Reference proteome</keyword>
<evidence type="ECO:0000256" key="1">
    <source>
        <dbReference type="SAM" id="MobiDB-lite"/>
    </source>
</evidence>
<dbReference type="EMBL" id="JAEMWZ010000336">
    <property type="protein sequence ID" value="KAG7124148.1"/>
    <property type="molecule type" value="Genomic_DNA"/>
</dbReference>
<feature type="compositionally biased region" description="Polar residues" evidence="1">
    <location>
        <begin position="42"/>
        <end position="68"/>
    </location>
</feature>
<sequence>MDPRISRLSHMGAAGSRSSVAASDTAYHSFHDVELFPPASPPRTTNKSTSVHSTTPQKENQRPHPSSTEMKRQDSGYESIPPRTSFSNQPRRTSVASSSGSGPHTPRSRPCSRPGRPVIRRSPKSSPYPARPQMAQVQAMHNARSQPNHASGFFHFPAHPTDLTPPSPPQQQDQEEREIVRSIPSPPPQPTHYWTSDQTRRLEYAAIDAAHQGIKGWVRRHLVPECFVPREKTPVAFDDETGSVRRYRMELEEEEREGEKKGWVWARMKSW</sequence>
<evidence type="ECO:0000313" key="4">
    <source>
        <dbReference type="Proteomes" id="UP000044602"/>
    </source>
</evidence>
<feature type="compositionally biased region" description="Low complexity" evidence="1">
    <location>
        <begin position="108"/>
        <end position="117"/>
    </location>
</feature>
<dbReference type="STRING" id="100787.A0A0G4KY12"/>
<accession>A0A0G4KY12</accession>
<name>A0A0G4KY12_VERLO</name>
<dbReference type="OrthoDB" id="5366332at2759"/>
<reference evidence="2 4" key="1">
    <citation type="submission" date="2015-05" db="EMBL/GenBank/DDBJ databases">
        <authorList>
            <person name="Wang D.B."/>
            <person name="Wang M."/>
        </authorList>
    </citation>
    <scope>NUCLEOTIDE SEQUENCE [LARGE SCALE GENOMIC DNA]</scope>
    <source>
        <strain evidence="2">VL1</strain>
    </source>
</reference>
<evidence type="ECO:0000313" key="3">
    <source>
        <dbReference type="EMBL" id="KAG7124148.1"/>
    </source>
</evidence>
<dbReference type="EMBL" id="CVQH01005780">
    <property type="protein sequence ID" value="CRK14678.1"/>
    <property type="molecule type" value="Genomic_DNA"/>
</dbReference>
<evidence type="ECO:0000313" key="2">
    <source>
        <dbReference type="EMBL" id="CRK14678.1"/>
    </source>
</evidence>
<organism evidence="2 4">
    <name type="scientific">Verticillium longisporum</name>
    <name type="common">Verticillium dahliae var. longisporum</name>
    <dbReference type="NCBI Taxonomy" id="100787"/>
    <lineage>
        <taxon>Eukaryota</taxon>
        <taxon>Fungi</taxon>
        <taxon>Dikarya</taxon>
        <taxon>Ascomycota</taxon>
        <taxon>Pezizomycotina</taxon>
        <taxon>Sordariomycetes</taxon>
        <taxon>Hypocreomycetidae</taxon>
        <taxon>Glomerellales</taxon>
        <taxon>Plectosphaerellaceae</taxon>
        <taxon>Verticillium</taxon>
    </lineage>
</organism>
<dbReference type="Proteomes" id="UP000044602">
    <property type="component" value="Unassembled WGS sequence"/>
</dbReference>
<feature type="region of interest" description="Disordered" evidence="1">
    <location>
        <begin position="1"/>
        <end position="192"/>
    </location>
</feature>
<dbReference type="Proteomes" id="UP000689129">
    <property type="component" value="Unassembled WGS sequence"/>
</dbReference>
<feature type="compositionally biased region" description="Low complexity" evidence="1">
    <location>
        <begin position="12"/>
        <end position="23"/>
    </location>
</feature>
<proteinExistence type="predicted"/>